<accession>A0A5E4YE04</accession>
<name>A0A5E4YE04_9BURK</name>
<proteinExistence type="predicted"/>
<keyword evidence="2" id="KW-1185">Reference proteome</keyword>
<sequence length="57" mass="6627">MRLLPPNLNLSLPSVMCERLKKWRIEIKAGIHAVLEIYKRLSRLLRLCTRGVIELTA</sequence>
<protein>
    <recommendedName>
        <fullName evidence="3">Transposase</fullName>
    </recommendedName>
</protein>
<dbReference type="Proteomes" id="UP000333828">
    <property type="component" value="Unassembled WGS sequence"/>
</dbReference>
<gene>
    <name evidence="1" type="ORF">PIN31115_04446</name>
</gene>
<evidence type="ECO:0008006" key="3">
    <source>
        <dbReference type="Google" id="ProtNLM"/>
    </source>
</evidence>
<organism evidence="1 2">
    <name type="scientific">Pandoraea iniqua</name>
    <dbReference type="NCBI Taxonomy" id="2508288"/>
    <lineage>
        <taxon>Bacteria</taxon>
        <taxon>Pseudomonadati</taxon>
        <taxon>Pseudomonadota</taxon>
        <taxon>Betaproteobacteria</taxon>
        <taxon>Burkholderiales</taxon>
        <taxon>Burkholderiaceae</taxon>
        <taxon>Pandoraea</taxon>
    </lineage>
</organism>
<dbReference type="AlphaFoldDB" id="A0A5E4YE04"/>
<dbReference type="EMBL" id="CABPSI010000005">
    <property type="protein sequence ID" value="VVE47061.1"/>
    <property type="molecule type" value="Genomic_DNA"/>
</dbReference>
<reference evidence="1 2" key="1">
    <citation type="submission" date="2019-08" db="EMBL/GenBank/DDBJ databases">
        <authorList>
            <person name="Peeters C."/>
        </authorList>
    </citation>
    <scope>NUCLEOTIDE SEQUENCE [LARGE SCALE GENOMIC DNA]</scope>
    <source>
        <strain evidence="1 2">LMG 31115</strain>
    </source>
</reference>
<evidence type="ECO:0000313" key="2">
    <source>
        <dbReference type="Proteomes" id="UP000333828"/>
    </source>
</evidence>
<evidence type="ECO:0000313" key="1">
    <source>
        <dbReference type="EMBL" id="VVE47061.1"/>
    </source>
</evidence>